<evidence type="ECO:0000259" key="3">
    <source>
        <dbReference type="Pfam" id="PF04509"/>
    </source>
</evidence>
<evidence type="ECO:0000256" key="2">
    <source>
        <dbReference type="ARBA" id="ARBA00022801"/>
    </source>
</evidence>
<dbReference type="EMBL" id="FOUJ01000001">
    <property type="protein sequence ID" value="SFM15751.1"/>
    <property type="molecule type" value="Genomic_DNA"/>
</dbReference>
<keyword evidence="5" id="KW-1185">Reference proteome</keyword>
<keyword evidence="2" id="KW-0378">Hydrolase</keyword>
<dbReference type="PANTHER" id="PTHR43693">
    <property type="entry name" value="PROTEIN PHOSPHATASE CHEZ"/>
    <property type="match status" value="1"/>
</dbReference>
<evidence type="ECO:0000313" key="4">
    <source>
        <dbReference type="EMBL" id="SFM15751.1"/>
    </source>
</evidence>
<gene>
    <name evidence="4" type="ORF">SAMN04488696_0098</name>
</gene>
<dbReference type="Gene3D" id="3.40.1550.10">
    <property type="entry name" value="CheC-like"/>
    <property type="match status" value="1"/>
</dbReference>
<dbReference type="RefSeq" id="WP_091931683.1">
    <property type="nucleotide sequence ID" value="NZ_FOUJ01000001.1"/>
</dbReference>
<proteinExistence type="predicted"/>
<accession>A0A1I4NJV7</accession>
<dbReference type="OrthoDB" id="182374at2157"/>
<dbReference type="Pfam" id="PF04509">
    <property type="entry name" value="CheC"/>
    <property type="match status" value="1"/>
</dbReference>
<name>A0A1I4NJV7_9EURY</name>
<dbReference type="CDD" id="cd17909">
    <property type="entry name" value="CheC_ClassI"/>
    <property type="match status" value="1"/>
</dbReference>
<protein>
    <submittedName>
        <fullName evidence="4">Chemotaxis protein CheC</fullName>
    </submittedName>
</protein>
<dbReference type="PANTHER" id="PTHR43693:SF1">
    <property type="entry name" value="PROTEIN PHOSPHATASE CHEZ"/>
    <property type="match status" value="1"/>
</dbReference>
<dbReference type="InterPro" id="IPR050992">
    <property type="entry name" value="CheZ_family_phosphatases"/>
</dbReference>
<dbReference type="AlphaFoldDB" id="A0A1I4NJV7"/>
<dbReference type="SUPFAM" id="SSF103039">
    <property type="entry name" value="CheC-like"/>
    <property type="match status" value="1"/>
</dbReference>
<dbReference type="Proteomes" id="UP000198535">
    <property type="component" value="Unassembled WGS sequence"/>
</dbReference>
<dbReference type="STRING" id="487685.SAMN04488696_0098"/>
<dbReference type="InterPro" id="IPR028976">
    <property type="entry name" value="CheC-like_sf"/>
</dbReference>
<feature type="domain" description="CheC-like protein" evidence="3">
    <location>
        <begin position="11"/>
        <end position="42"/>
    </location>
</feature>
<reference evidence="5" key="1">
    <citation type="submission" date="2016-10" db="EMBL/GenBank/DDBJ databases">
        <authorList>
            <person name="Varghese N."/>
            <person name="Submissions S."/>
        </authorList>
    </citation>
    <scope>NUCLEOTIDE SEQUENCE [LARGE SCALE GENOMIC DNA]</scope>
    <source>
        <strain evidence="5">Mob M</strain>
    </source>
</reference>
<dbReference type="GO" id="GO:0016787">
    <property type="term" value="F:hydrolase activity"/>
    <property type="evidence" value="ECO:0007669"/>
    <property type="project" value="UniProtKB-KW"/>
</dbReference>
<dbReference type="InterPro" id="IPR007597">
    <property type="entry name" value="CheC"/>
</dbReference>
<organism evidence="4 5">
    <name type="scientific">Methanolobus profundi</name>
    <dbReference type="NCBI Taxonomy" id="487685"/>
    <lineage>
        <taxon>Archaea</taxon>
        <taxon>Methanobacteriati</taxon>
        <taxon>Methanobacteriota</taxon>
        <taxon>Stenosarchaea group</taxon>
        <taxon>Methanomicrobia</taxon>
        <taxon>Methanosarcinales</taxon>
        <taxon>Methanosarcinaceae</taxon>
        <taxon>Methanolobus</taxon>
    </lineage>
</organism>
<evidence type="ECO:0000313" key="5">
    <source>
        <dbReference type="Proteomes" id="UP000198535"/>
    </source>
</evidence>
<evidence type="ECO:0000256" key="1">
    <source>
        <dbReference type="ARBA" id="ARBA00022500"/>
    </source>
</evidence>
<keyword evidence="1" id="KW-0145">Chemotaxis</keyword>
<dbReference type="GO" id="GO:0006935">
    <property type="term" value="P:chemotaxis"/>
    <property type="evidence" value="ECO:0007669"/>
    <property type="project" value="UniProtKB-KW"/>
</dbReference>
<sequence>MAEMDEMAKGAFQEAGNIGMGHLATSLSKMVSRDVKIDIPVVEMLSLDDIIAKSNEEGKNKSVVGIHLHISGEVNGGTLILLPKFSALSFSDLLMKKPIGSTSKIEEPQQRKLREMGVNLCSAYMRVVNEFLGIDMTVGDPSIEVNMEGVGDFIKKEIGDLADQFIVVKGECLIPSTNSKNEFNMLFEPEATDIIMAAIMKKMMG</sequence>